<dbReference type="RefSeq" id="WP_153653021.1">
    <property type="nucleotide sequence ID" value="NZ_CP045737.1"/>
</dbReference>
<dbReference type="Pfam" id="PF01872">
    <property type="entry name" value="RibD_C"/>
    <property type="match status" value="1"/>
</dbReference>
<evidence type="ECO:0000313" key="5">
    <source>
        <dbReference type="EMBL" id="QGG41755.1"/>
    </source>
</evidence>
<accession>A0A5Q2MMU7</accession>
<keyword evidence="3" id="KW-0560">Oxidoreductase</keyword>
<dbReference type="InterPro" id="IPR002734">
    <property type="entry name" value="RibDG_C"/>
</dbReference>
<evidence type="ECO:0000313" key="6">
    <source>
        <dbReference type="Proteomes" id="UP000392064"/>
    </source>
</evidence>
<dbReference type="InterPro" id="IPR024072">
    <property type="entry name" value="DHFR-like_dom_sf"/>
</dbReference>
<dbReference type="GO" id="GO:0008703">
    <property type="term" value="F:5-amino-6-(5-phosphoribosylamino)uracil reductase activity"/>
    <property type="evidence" value="ECO:0007669"/>
    <property type="project" value="InterPro"/>
</dbReference>
<comment type="pathway">
    <text evidence="1">Cofactor biosynthesis; riboflavin biosynthesis.</text>
</comment>
<evidence type="ECO:0000256" key="2">
    <source>
        <dbReference type="ARBA" id="ARBA00022857"/>
    </source>
</evidence>
<gene>
    <name evidence="5" type="ORF">GEV26_10500</name>
</gene>
<evidence type="ECO:0000259" key="4">
    <source>
        <dbReference type="Pfam" id="PF01872"/>
    </source>
</evidence>
<evidence type="ECO:0000256" key="3">
    <source>
        <dbReference type="ARBA" id="ARBA00023002"/>
    </source>
</evidence>
<dbReference type="InterPro" id="IPR050765">
    <property type="entry name" value="Riboflavin_Biosynth_HTPR"/>
</dbReference>
<organism evidence="5 6">
    <name type="scientific">Aeromicrobium yanjiei</name>
    <dbReference type="NCBI Taxonomy" id="2662028"/>
    <lineage>
        <taxon>Bacteria</taxon>
        <taxon>Bacillati</taxon>
        <taxon>Actinomycetota</taxon>
        <taxon>Actinomycetes</taxon>
        <taxon>Propionibacteriales</taxon>
        <taxon>Nocardioidaceae</taxon>
        <taxon>Aeromicrobium</taxon>
    </lineage>
</organism>
<dbReference type="KEGG" id="aef:GEV26_10500"/>
<dbReference type="AlphaFoldDB" id="A0A5Q2MMU7"/>
<evidence type="ECO:0000256" key="1">
    <source>
        <dbReference type="ARBA" id="ARBA00005104"/>
    </source>
</evidence>
<dbReference type="Gene3D" id="3.40.430.10">
    <property type="entry name" value="Dihydrofolate Reductase, subunit A"/>
    <property type="match status" value="1"/>
</dbReference>
<dbReference type="PANTHER" id="PTHR38011:SF7">
    <property type="entry name" value="2,5-DIAMINO-6-RIBOSYLAMINO-4(3H)-PYRIMIDINONE 5'-PHOSPHATE REDUCTASE"/>
    <property type="match status" value="1"/>
</dbReference>
<keyword evidence="2" id="KW-0521">NADP</keyword>
<keyword evidence="6" id="KW-1185">Reference proteome</keyword>
<dbReference type="EMBL" id="CP045737">
    <property type="protein sequence ID" value="QGG41755.1"/>
    <property type="molecule type" value="Genomic_DNA"/>
</dbReference>
<dbReference type="PANTHER" id="PTHR38011">
    <property type="entry name" value="DIHYDROFOLATE REDUCTASE FAMILY PROTEIN (AFU_ORTHOLOGUE AFUA_8G06820)"/>
    <property type="match status" value="1"/>
</dbReference>
<sequence>MSFDDDEIRRLYAYPSSDRPWVRSNFVATLDGAAHDAGGHSGPLGGDADTHVFHVLRSLADVVVVGAGTARAEGYGPSSVPIAVVSRSLDVPEPLVVPGQIVITTADAPADALARLRETVDVIALGEGEIDWPAVLDQLGSRGLRRILCEGGPTLHGDLVGLDLVDEVCLTIAPVLAAGDAPRIAHGPHAVDRAMTLGHAVELDGVLFTRWVRERT</sequence>
<name>A0A5Q2MMU7_9ACTN</name>
<dbReference type="Proteomes" id="UP000392064">
    <property type="component" value="Chromosome"/>
</dbReference>
<feature type="domain" description="Bacterial bifunctional deaminase-reductase C-terminal" evidence="4">
    <location>
        <begin position="20"/>
        <end position="191"/>
    </location>
</feature>
<dbReference type="GO" id="GO:0009231">
    <property type="term" value="P:riboflavin biosynthetic process"/>
    <property type="evidence" value="ECO:0007669"/>
    <property type="project" value="InterPro"/>
</dbReference>
<dbReference type="SUPFAM" id="SSF53597">
    <property type="entry name" value="Dihydrofolate reductase-like"/>
    <property type="match status" value="1"/>
</dbReference>
<reference evidence="5 6" key="1">
    <citation type="submission" date="2019-11" db="EMBL/GenBank/DDBJ databases">
        <authorList>
            <person name="Li J."/>
        </authorList>
    </citation>
    <scope>NUCLEOTIDE SEQUENCE [LARGE SCALE GENOMIC DNA]</scope>
    <source>
        <strain evidence="5 6">MF47</strain>
    </source>
</reference>
<protein>
    <submittedName>
        <fullName evidence="5">Pyrimidine reductase family protein</fullName>
    </submittedName>
</protein>
<proteinExistence type="predicted"/>